<dbReference type="Gene3D" id="3.80.10.10">
    <property type="entry name" value="Ribonuclease Inhibitor"/>
    <property type="match status" value="3"/>
</dbReference>
<proteinExistence type="predicted"/>
<name>A2ES91_TRIV3</name>
<dbReference type="OrthoDB" id="6363818at2759"/>
<dbReference type="VEuPathDB" id="TrichDB:TVAG_465140"/>
<dbReference type="Pfam" id="PF13306">
    <property type="entry name" value="LRR_5"/>
    <property type="match status" value="3"/>
</dbReference>
<sequence length="504" mass="57166">MIIITLFIEYKDIDQQYYSNDGKTLTKVTDPYPNLRISAKCEIIQEKCFYDLHSLEYFTFEENPNLTVIGCQSFYYCINLKIIDLSLCRKLKIISNNAFFNCNQVSEINLPHELHEIQDVAFYSCSNIQNIIIPASVELIGKYAFHSSSQLKDVIFEGDSKLTSLESGVFAFTSITSFHISEKITKISGFAFSDSQLTNLTINEKNKHLKLENNTVFSVNKSILYFICNKSDTYEIPDYITTLGNELFYYSKLKSITIPPAVTTIGNNCFSSTKITSISNIGDKAFSLCSNLLNITFLSSLEIGNNLFDDCPNLELVIFPNNPMIVNSHSFSSDTSPKLRMSFTDKTLFSQSSIQRNTNISIFYLTEPNLIIDTNCLVMNFDQTEIYEFWGYNFSNGITIHKNVNTILESAFENSEISYICLELDSQLAVIQKFAFRNCRQLCSFNSSLANLRTLGYSAFKDCINLKALSFGSPDLVVMNNAFENCINLESISSMTNIQDKCFS</sequence>
<reference evidence="1" key="2">
    <citation type="journal article" date="2007" name="Science">
        <title>Draft genome sequence of the sexually transmitted pathogen Trichomonas vaginalis.</title>
        <authorList>
            <person name="Carlton J.M."/>
            <person name="Hirt R.P."/>
            <person name="Silva J.C."/>
            <person name="Delcher A.L."/>
            <person name="Schatz M."/>
            <person name="Zhao Q."/>
            <person name="Wortman J.R."/>
            <person name="Bidwell S.L."/>
            <person name="Alsmark U.C.M."/>
            <person name="Besteiro S."/>
            <person name="Sicheritz-Ponten T."/>
            <person name="Noel C.J."/>
            <person name="Dacks J.B."/>
            <person name="Foster P.G."/>
            <person name="Simillion C."/>
            <person name="Van de Peer Y."/>
            <person name="Miranda-Saavedra D."/>
            <person name="Barton G.J."/>
            <person name="Westrop G.D."/>
            <person name="Mueller S."/>
            <person name="Dessi D."/>
            <person name="Fiori P.L."/>
            <person name="Ren Q."/>
            <person name="Paulsen I."/>
            <person name="Zhang H."/>
            <person name="Bastida-Corcuera F.D."/>
            <person name="Simoes-Barbosa A."/>
            <person name="Brown M.T."/>
            <person name="Hayes R.D."/>
            <person name="Mukherjee M."/>
            <person name="Okumura C.Y."/>
            <person name="Schneider R."/>
            <person name="Smith A.J."/>
            <person name="Vanacova S."/>
            <person name="Villalvazo M."/>
            <person name="Haas B.J."/>
            <person name="Pertea M."/>
            <person name="Feldblyum T.V."/>
            <person name="Utterback T.R."/>
            <person name="Shu C.L."/>
            <person name="Osoegawa K."/>
            <person name="de Jong P.J."/>
            <person name="Hrdy I."/>
            <person name="Horvathova L."/>
            <person name="Zubacova Z."/>
            <person name="Dolezal P."/>
            <person name="Malik S.B."/>
            <person name="Logsdon J.M. Jr."/>
            <person name="Henze K."/>
            <person name="Gupta A."/>
            <person name="Wang C.C."/>
            <person name="Dunne R.L."/>
            <person name="Upcroft J.A."/>
            <person name="Upcroft P."/>
            <person name="White O."/>
            <person name="Salzberg S.L."/>
            <person name="Tang P."/>
            <person name="Chiu C.-H."/>
            <person name="Lee Y.-S."/>
            <person name="Embley T.M."/>
            <person name="Coombs G.H."/>
            <person name="Mottram J.C."/>
            <person name="Tachezy J."/>
            <person name="Fraser-Liggett C.M."/>
            <person name="Johnson P.J."/>
        </authorList>
    </citation>
    <scope>NUCLEOTIDE SEQUENCE [LARGE SCALE GENOMIC DNA]</scope>
    <source>
        <strain evidence="1">G3</strain>
    </source>
</reference>
<dbReference type="VEuPathDB" id="TrichDB:TVAGG3_0716480"/>
<dbReference type="PANTHER" id="PTHR45661:SF3">
    <property type="entry name" value="IG-LIKE DOMAIN-CONTAINING PROTEIN"/>
    <property type="match status" value="1"/>
</dbReference>
<dbReference type="EMBL" id="DS113474">
    <property type="protein sequence ID" value="EAY04455.1"/>
    <property type="molecule type" value="Genomic_DNA"/>
</dbReference>
<dbReference type="RefSeq" id="XP_001316678.1">
    <property type="nucleotide sequence ID" value="XM_001316643.1"/>
</dbReference>
<dbReference type="STRING" id="5722.A2ES91"/>
<accession>A2ES91</accession>
<evidence type="ECO:0000313" key="1">
    <source>
        <dbReference type="EMBL" id="EAY04455.1"/>
    </source>
</evidence>
<dbReference type="PANTHER" id="PTHR45661">
    <property type="entry name" value="SURFACE ANTIGEN"/>
    <property type="match status" value="1"/>
</dbReference>
<reference evidence="1" key="1">
    <citation type="submission" date="2006-10" db="EMBL/GenBank/DDBJ databases">
        <authorList>
            <person name="Amadeo P."/>
            <person name="Zhao Q."/>
            <person name="Wortman J."/>
            <person name="Fraser-Liggett C."/>
            <person name="Carlton J."/>
        </authorList>
    </citation>
    <scope>NUCLEOTIDE SEQUENCE</scope>
    <source>
        <strain evidence="1">G3</strain>
    </source>
</reference>
<protein>
    <submittedName>
        <fullName evidence="1">Surface antigen BspA-like</fullName>
    </submittedName>
</protein>
<evidence type="ECO:0000313" key="2">
    <source>
        <dbReference type="Proteomes" id="UP000001542"/>
    </source>
</evidence>
<keyword evidence="2" id="KW-1185">Reference proteome</keyword>
<dbReference type="InParanoid" id="A2ES91"/>
<dbReference type="AlphaFoldDB" id="A2ES91"/>
<dbReference type="Proteomes" id="UP000001542">
    <property type="component" value="Unassembled WGS sequence"/>
</dbReference>
<organism evidence="1 2">
    <name type="scientific">Trichomonas vaginalis (strain ATCC PRA-98 / G3)</name>
    <dbReference type="NCBI Taxonomy" id="412133"/>
    <lineage>
        <taxon>Eukaryota</taxon>
        <taxon>Metamonada</taxon>
        <taxon>Parabasalia</taxon>
        <taxon>Trichomonadida</taxon>
        <taxon>Trichomonadidae</taxon>
        <taxon>Trichomonas</taxon>
    </lineage>
</organism>
<dbReference type="InterPro" id="IPR026906">
    <property type="entry name" value="LRR_5"/>
</dbReference>
<dbReference type="KEGG" id="tva:4762315"/>
<gene>
    <name evidence="1" type="ORF">TVAG_194200</name>
</gene>
<dbReference type="InterPro" id="IPR053139">
    <property type="entry name" value="Surface_bspA-like"/>
</dbReference>
<dbReference type="InterPro" id="IPR032675">
    <property type="entry name" value="LRR_dom_sf"/>
</dbReference>
<dbReference type="SUPFAM" id="SSF52058">
    <property type="entry name" value="L domain-like"/>
    <property type="match status" value="2"/>
</dbReference>